<dbReference type="Pfam" id="PF10066">
    <property type="entry name" value="DUF2304"/>
    <property type="match status" value="1"/>
</dbReference>
<dbReference type="OrthoDB" id="8904808at2"/>
<evidence type="ECO:0008006" key="5">
    <source>
        <dbReference type="Google" id="ProtNLM"/>
    </source>
</evidence>
<dbReference type="EMBL" id="AORC01000015">
    <property type="protein sequence ID" value="EYT48371.1"/>
    <property type="molecule type" value="Genomic_DNA"/>
</dbReference>
<organism evidence="3 4">
    <name type="scientific">Brachybacterium muris UCD-AY4</name>
    <dbReference type="NCBI Taxonomy" id="1249481"/>
    <lineage>
        <taxon>Bacteria</taxon>
        <taxon>Bacillati</taxon>
        <taxon>Actinomycetota</taxon>
        <taxon>Actinomycetes</taxon>
        <taxon>Micrococcales</taxon>
        <taxon>Dermabacteraceae</taxon>
        <taxon>Brachybacterium</taxon>
    </lineage>
</organism>
<dbReference type="HOGENOM" id="CLU_140283_0_0_11"/>
<evidence type="ECO:0000313" key="3">
    <source>
        <dbReference type="EMBL" id="EYT48371.1"/>
    </source>
</evidence>
<reference evidence="3 4" key="1">
    <citation type="journal article" date="2013" name="Genome Announc.">
        <title>Draft genome sequence of an Actinobacterium, Brachybacterium muris strain UCD-AY4.</title>
        <authorList>
            <person name="Lo J.R."/>
            <person name="Lang J.M."/>
            <person name="Darling A.E."/>
            <person name="Eisen J.A."/>
            <person name="Coil D.A."/>
        </authorList>
    </citation>
    <scope>NUCLEOTIDE SEQUENCE [LARGE SCALE GENOMIC DNA]</scope>
    <source>
        <strain evidence="3 4">UCD-AY4</strain>
    </source>
</reference>
<keyword evidence="2" id="KW-1133">Transmembrane helix</keyword>
<dbReference type="AlphaFoldDB" id="A0A022KV06"/>
<evidence type="ECO:0000256" key="2">
    <source>
        <dbReference type="SAM" id="Phobius"/>
    </source>
</evidence>
<feature type="transmembrane region" description="Helical" evidence="2">
    <location>
        <begin position="81"/>
        <end position="99"/>
    </location>
</feature>
<comment type="caution">
    <text evidence="3">The sequence shown here is derived from an EMBL/GenBank/DDBJ whole genome shotgun (WGS) entry which is preliminary data.</text>
</comment>
<protein>
    <recommendedName>
        <fullName evidence="5">DUF2304 domain-containing protein</fullName>
    </recommendedName>
</protein>
<feature type="transmembrane region" description="Helical" evidence="2">
    <location>
        <begin position="20"/>
        <end position="38"/>
    </location>
</feature>
<dbReference type="Proteomes" id="UP000019754">
    <property type="component" value="Unassembled WGS sequence"/>
</dbReference>
<keyword evidence="2" id="KW-0472">Membrane</keyword>
<keyword evidence="2" id="KW-0812">Transmembrane</keyword>
<proteinExistence type="predicted"/>
<dbReference type="STRING" id="1249481.D641_0112080"/>
<gene>
    <name evidence="3" type="ORF">D641_0112080</name>
</gene>
<keyword evidence="4" id="KW-1185">Reference proteome</keyword>
<sequence>MDNLLQALGPTVGVSGRTFIIQLLLMAGIVVIVAWLFIKRGAKQLAVRRLLVIAFAVFAVLTVLFPTVLTRVANLVGVGRGADLLLYTTVLVLLGFLALQEARTKSAEKRTTYLARRLAIDEAEPAVQYRERSLSAHRPAVQGPERSLDVHRDLPHHPERTPDEQYG</sequence>
<feature type="region of interest" description="Disordered" evidence="1">
    <location>
        <begin position="130"/>
        <end position="167"/>
    </location>
</feature>
<dbReference type="InterPro" id="IPR019277">
    <property type="entry name" value="DUF2304"/>
</dbReference>
<feature type="transmembrane region" description="Helical" evidence="2">
    <location>
        <begin position="50"/>
        <end position="69"/>
    </location>
</feature>
<feature type="compositionally biased region" description="Basic and acidic residues" evidence="1">
    <location>
        <begin position="146"/>
        <end position="167"/>
    </location>
</feature>
<accession>A0A022KV06</accession>
<name>A0A022KV06_9MICO</name>
<dbReference type="RefSeq" id="WP_017823763.1">
    <property type="nucleotide sequence ID" value="NZ_AORC01000015.1"/>
</dbReference>
<evidence type="ECO:0000256" key="1">
    <source>
        <dbReference type="SAM" id="MobiDB-lite"/>
    </source>
</evidence>
<evidence type="ECO:0000313" key="4">
    <source>
        <dbReference type="Proteomes" id="UP000019754"/>
    </source>
</evidence>